<dbReference type="Gene3D" id="1.20.190.50">
    <property type="match status" value="2"/>
</dbReference>
<comment type="function">
    <text evidence="7">Functions as a component of the nuclear pore complex (NPC).</text>
</comment>
<comment type="similarity">
    <text evidence="7">Belongs to the nucleoporin Nup84/Nup107 family.</text>
</comment>
<name>A0A4S4KEB0_9APHY</name>
<feature type="binding site" description="axial binding residue" evidence="6">
    <location>
        <position position="964"/>
    </location>
    <ligand>
        <name>heme</name>
        <dbReference type="ChEBI" id="CHEBI:30413"/>
    </ligand>
    <ligandPart>
        <name>Fe</name>
        <dbReference type="ChEBI" id="CHEBI:18248"/>
    </ligandPart>
</feature>
<dbReference type="PRINTS" id="PR00463">
    <property type="entry name" value="EP450I"/>
</dbReference>
<protein>
    <recommendedName>
        <fullName evidence="7">Nuclear pore complex protein</fullName>
    </recommendedName>
</protein>
<evidence type="ECO:0000256" key="7">
    <source>
        <dbReference type="RuleBase" id="RU365072"/>
    </source>
</evidence>
<dbReference type="EMBL" id="SGPJ01000231">
    <property type="protein sequence ID" value="THG96484.1"/>
    <property type="molecule type" value="Genomic_DNA"/>
</dbReference>
<keyword evidence="7" id="KW-0813">Transport</keyword>
<keyword evidence="9" id="KW-1185">Reference proteome</keyword>
<comment type="cofactor">
    <cofactor evidence="1 6">
        <name>heme</name>
        <dbReference type="ChEBI" id="CHEBI:30413"/>
    </cofactor>
</comment>
<keyword evidence="3 6" id="KW-0479">Metal-binding</keyword>
<evidence type="ECO:0000256" key="6">
    <source>
        <dbReference type="PIRSR" id="PIRSR602401-1"/>
    </source>
</evidence>
<comment type="caution">
    <text evidence="8">The sequence shown here is derived from an EMBL/GenBank/DDBJ whole genome shotgun (WGS) entry which is preliminary data.</text>
</comment>
<keyword evidence="7" id="KW-0653">Protein transport</keyword>
<keyword evidence="7" id="KW-0906">Nuclear pore complex</keyword>
<dbReference type="Gene3D" id="1.10.630.10">
    <property type="entry name" value="Cytochrome P450"/>
    <property type="match status" value="1"/>
</dbReference>
<keyword evidence="4" id="KW-0560">Oxidoreductase</keyword>
<dbReference type="InterPro" id="IPR017972">
    <property type="entry name" value="Cyt_P450_CS"/>
</dbReference>
<keyword evidence="7" id="KW-0509">mRNA transport</keyword>
<dbReference type="GO" id="GO:0031965">
    <property type="term" value="C:nuclear membrane"/>
    <property type="evidence" value="ECO:0007669"/>
    <property type="project" value="UniProtKB-SubCell"/>
</dbReference>
<sequence length="1017" mass="115912">MKSLWFKHYMRMYELGGWKTLLNCVEKLISHGGPRASAGRYCFNGAPYVSANEPRDEDAMEEEEDNDSWRGNRRRKLWKTACTRTALNSHLPMTERALYAALAPSPQTSAYLKAVCRTWPDHLWAQVSVVCEEKESSEMARLRESFWEGAGEVEGTTSLDESVDMDAEELEEEEWEKEVVGSLESLADIPVEDGPPANNPYYISQLNIILDRMDSLLDAFAEGLQNGSYDPSSPEYPAMTRFFAHLCLFLQMIDISAPPLATQVILEAYLQVLEAAGQRELIAMYAGALGDNAVERYAMFLTSLELSADITERRLALTRAKEHGLNMERVAIATAERTIEKAFSILPSAKGPLPSVIGLQPPPTEHEWLLVRSIEWTTFMESTYGTALEQANVILRYFLGCGRVQVAKLVLGLLPPELSSIREPEERAVEYLHYRQFFMMTKDTRAAWLSDYKTLVQQAKEQVTKLLTTEWLIADGERNGGDRRSRELNRIRQIYIPELVIRLHAMLFTSRTRIPDHHLQRNRMANSWYYACAVVALVGVFLWRRNEKFRFKGVPAVCGSDNPILSYYTAFKLMNNFHTLVREAYWKHKGGSFKIPEFTQWHLIVTGPKLIDELRKAPDDQLSFDAATQKTLHIEWTLGPAIAHNTYHIPLVRGQLTRNIGALFPEIRDEIVAAFGDAIPAGDGWVKVTALNTMMQVVGRVSNRVFVGLPTCRDQDYIELNVKFTLDVVIGALFISLFPDFLKPFAGRYFTTVPQSIERGVKHIGPIIRERYENMEKYGDNWQDKPNDMLQWLMDIAEGEEREIRALVMRILTINFAAIHTSSNSFTHALLILAANPEWVKPMREEAEEVVSRDGWSKVAIQKMRRVDSFLKEAQRMFGLGDITMTRLAMQDFTFSDGTFVPKGSLVSAAAGPMHQDEEFYEDAEIFNPWRFVNMREEEGEGTKHQMVTTSSEYVPFGHGRHACPGRFFAANELKAMMAHVVINYDIKLEGDLPEPKRWAQAVFPDPKAEVMFKKRE</sequence>
<evidence type="ECO:0000256" key="4">
    <source>
        <dbReference type="ARBA" id="ARBA00023002"/>
    </source>
</evidence>
<dbReference type="GO" id="GO:0017056">
    <property type="term" value="F:structural constituent of nuclear pore"/>
    <property type="evidence" value="ECO:0007669"/>
    <property type="project" value="UniProtKB-UniRule"/>
</dbReference>
<dbReference type="InterPro" id="IPR001128">
    <property type="entry name" value="Cyt_P450"/>
</dbReference>
<reference evidence="8 9" key="1">
    <citation type="submission" date="2019-02" db="EMBL/GenBank/DDBJ databases">
        <title>Genome sequencing of the rare red list fungi Phlebia centrifuga.</title>
        <authorList>
            <person name="Buettner E."/>
            <person name="Kellner H."/>
        </authorList>
    </citation>
    <scope>NUCLEOTIDE SEQUENCE [LARGE SCALE GENOMIC DNA]</scope>
    <source>
        <strain evidence="8 9">DSM 108282</strain>
    </source>
</reference>
<dbReference type="GO" id="GO:0016705">
    <property type="term" value="F:oxidoreductase activity, acting on paired donors, with incorporation or reduction of molecular oxygen"/>
    <property type="evidence" value="ECO:0007669"/>
    <property type="project" value="InterPro"/>
</dbReference>
<dbReference type="AlphaFoldDB" id="A0A4S4KEB0"/>
<dbReference type="InterPro" id="IPR007252">
    <property type="entry name" value="Nup84/Nup107"/>
</dbReference>
<dbReference type="Pfam" id="PF00067">
    <property type="entry name" value="p450"/>
    <property type="match status" value="1"/>
</dbReference>
<keyword evidence="5 6" id="KW-0408">Iron</keyword>
<dbReference type="PANTHER" id="PTHR46206">
    <property type="entry name" value="CYTOCHROME P450"/>
    <property type="match status" value="1"/>
</dbReference>
<dbReference type="Proteomes" id="UP000309038">
    <property type="component" value="Unassembled WGS sequence"/>
</dbReference>
<keyword evidence="7" id="KW-0539">Nucleus</keyword>
<evidence type="ECO:0000256" key="1">
    <source>
        <dbReference type="ARBA" id="ARBA00001971"/>
    </source>
</evidence>
<comment type="similarity">
    <text evidence="2">Belongs to the cytochrome P450 family.</text>
</comment>
<evidence type="ECO:0000256" key="5">
    <source>
        <dbReference type="ARBA" id="ARBA00023004"/>
    </source>
</evidence>
<evidence type="ECO:0000313" key="8">
    <source>
        <dbReference type="EMBL" id="THG96484.1"/>
    </source>
</evidence>
<dbReference type="GO" id="GO:0020037">
    <property type="term" value="F:heme binding"/>
    <property type="evidence" value="ECO:0007669"/>
    <property type="project" value="InterPro"/>
</dbReference>
<dbReference type="GO" id="GO:0005643">
    <property type="term" value="C:nuclear pore"/>
    <property type="evidence" value="ECO:0007669"/>
    <property type="project" value="UniProtKB-SubCell"/>
</dbReference>
<accession>A0A4S4KEB0</accession>
<proteinExistence type="inferred from homology"/>
<dbReference type="GO" id="GO:0004497">
    <property type="term" value="F:monooxygenase activity"/>
    <property type="evidence" value="ECO:0007669"/>
    <property type="project" value="InterPro"/>
</dbReference>
<dbReference type="CDD" id="cd11041">
    <property type="entry name" value="CYP503A1-like"/>
    <property type="match status" value="1"/>
</dbReference>
<dbReference type="GO" id="GO:0005506">
    <property type="term" value="F:iron ion binding"/>
    <property type="evidence" value="ECO:0007669"/>
    <property type="project" value="InterPro"/>
</dbReference>
<dbReference type="PROSITE" id="PS00086">
    <property type="entry name" value="CYTOCHROME_P450"/>
    <property type="match status" value="1"/>
</dbReference>
<comment type="subunit">
    <text evidence="7">Part of the nuclear pore complex (NPC).</text>
</comment>
<keyword evidence="7" id="KW-0811">Translocation</keyword>
<dbReference type="Gene3D" id="1.10.3450.20">
    <property type="match status" value="1"/>
</dbReference>
<gene>
    <name evidence="8" type="ORF">EW026_g5346</name>
</gene>
<organism evidence="8 9">
    <name type="scientific">Hermanssonia centrifuga</name>
    <dbReference type="NCBI Taxonomy" id="98765"/>
    <lineage>
        <taxon>Eukaryota</taxon>
        <taxon>Fungi</taxon>
        <taxon>Dikarya</taxon>
        <taxon>Basidiomycota</taxon>
        <taxon>Agaricomycotina</taxon>
        <taxon>Agaricomycetes</taxon>
        <taxon>Polyporales</taxon>
        <taxon>Meruliaceae</taxon>
        <taxon>Hermanssonia</taxon>
    </lineage>
</organism>
<dbReference type="InterPro" id="IPR002401">
    <property type="entry name" value="Cyt_P450_E_grp-I"/>
</dbReference>
<dbReference type="SUPFAM" id="SSF48264">
    <property type="entry name" value="Cytochrome P450"/>
    <property type="match status" value="1"/>
</dbReference>
<evidence type="ECO:0000256" key="2">
    <source>
        <dbReference type="ARBA" id="ARBA00010617"/>
    </source>
</evidence>
<dbReference type="GO" id="GO:0015031">
    <property type="term" value="P:protein transport"/>
    <property type="evidence" value="ECO:0007669"/>
    <property type="project" value="UniProtKB-KW"/>
</dbReference>
<dbReference type="InterPro" id="IPR036396">
    <property type="entry name" value="Cyt_P450_sf"/>
</dbReference>
<comment type="subcellular location">
    <subcellularLocation>
        <location evidence="7">Nucleus</location>
        <location evidence="7">Nuclear pore complex</location>
    </subcellularLocation>
    <subcellularLocation>
        <location evidence="7">Nucleus membrane</location>
    </subcellularLocation>
</comment>
<keyword evidence="7" id="KW-0472">Membrane</keyword>
<keyword evidence="6" id="KW-0349">Heme</keyword>
<dbReference type="Pfam" id="PF04121">
    <property type="entry name" value="Nup84_Nup100"/>
    <property type="match status" value="1"/>
</dbReference>
<evidence type="ECO:0000256" key="3">
    <source>
        <dbReference type="ARBA" id="ARBA00022723"/>
    </source>
</evidence>
<evidence type="ECO:0000313" key="9">
    <source>
        <dbReference type="Proteomes" id="UP000309038"/>
    </source>
</evidence>